<name>A0A8R2JQM7_ACYPI</name>
<dbReference type="Proteomes" id="UP000007819">
    <property type="component" value="Chromosome A1"/>
</dbReference>
<dbReference type="RefSeq" id="XP_029344708.1">
    <property type="nucleotide sequence ID" value="XM_029488848.1"/>
</dbReference>
<dbReference type="EnsemblMetazoa" id="XM_029488848.1">
    <property type="protein sequence ID" value="XP_029344708.1"/>
    <property type="gene ID" value="LOC107882806"/>
</dbReference>
<dbReference type="KEGG" id="api:107882806"/>
<evidence type="ECO:0000313" key="2">
    <source>
        <dbReference type="Proteomes" id="UP000007819"/>
    </source>
</evidence>
<proteinExistence type="predicted"/>
<reference evidence="2" key="1">
    <citation type="submission" date="2010-06" db="EMBL/GenBank/DDBJ databases">
        <authorList>
            <person name="Jiang H."/>
            <person name="Abraham K."/>
            <person name="Ali S."/>
            <person name="Alsbrooks S.L."/>
            <person name="Anim B.N."/>
            <person name="Anosike U.S."/>
            <person name="Attaway T."/>
            <person name="Bandaranaike D.P."/>
            <person name="Battles P.K."/>
            <person name="Bell S.N."/>
            <person name="Bell A.V."/>
            <person name="Beltran B."/>
            <person name="Bickham C."/>
            <person name="Bustamante Y."/>
            <person name="Caleb T."/>
            <person name="Canada A."/>
            <person name="Cardenas V."/>
            <person name="Carter K."/>
            <person name="Chacko J."/>
            <person name="Chandrabose M.N."/>
            <person name="Chavez D."/>
            <person name="Chavez A."/>
            <person name="Chen L."/>
            <person name="Chu H.-S."/>
            <person name="Claassen K.J."/>
            <person name="Cockrell R."/>
            <person name="Collins M."/>
            <person name="Cooper J.A."/>
            <person name="Cree A."/>
            <person name="Curry S.M."/>
            <person name="Da Y."/>
            <person name="Dao M.D."/>
            <person name="Das B."/>
            <person name="Davila M.-L."/>
            <person name="Davy-Carroll L."/>
            <person name="Denson S."/>
            <person name="Dinh H."/>
            <person name="Ebong V.E."/>
            <person name="Edwards J.R."/>
            <person name="Egan A."/>
            <person name="El-Daye J."/>
            <person name="Escobedo L."/>
            <person name="Fernandez S."/>
            <person name="Fernando P.R."/>
            <person name="Flagg N."/>
            <person name="Forbes L.D."/>
            <person name="Fowler R.G."/>
            <person name="Fu Q."/>
            <person name="Gabisi R.A."/>
            <person name="Ganer J."/>
            <person name="Garbino Pronczuk A."/>
            <person name="Garcia R.M."/>
            <person name="Garner T."/>
            <person name="Garrett T.E."/>
            <person name="Gonzalez D.A."/>
            <person name="Hamid H."/>
            <person name="Hawkins E.S."/>
            <person name="Hirani K."/>
            <person name="Hogues M.E."/>
            <person name="Hollins B."/>
            <person name="Hsiao C.-H."/>
            <person name="Jabil R."/>
            <person name="James M.L."/>
            <person name="Jhangiani S.N."/>
            <person name="Johnson B."/>
            <person name="Johnson Q."/>
            <person name="Joshi V."/>
            <person name="Kalu J.B."/>
            <person name="Kam C."/>
            <person name="Kashfia A."/>
            <person name="Keebler J."/>
            <person name="Kisamo H."/>
            <person name="Kovar C.L."/>
            <person name="Lago L.A."/>
            <person name="Lai C.-Y."/>
            <person name="Laidlaw J."/>
            <person name="Lara F."/>
            <person name="Le T.-K."/>
            <person name="Lee S.L."/>
            <person name="Legall F.H."/>
            <person name="Lemon S.J."/>
            <person name="Lewis L.R."/>
            <person name="Li B."/>
            <person name="Liu Y."/>
            <person name="Liu Y.-S."/>
            <person name="Lopez J."/>
            <person name="Lozado R.J."/>
            <person name="Lu J."/>
            <person name="Madu R.C."/>
            <person name="Maheshwari M."/>
            <person name="Maheshwari R."/>
            <person name="Malloy K."/>
            <person name="Martinez E."/>
            <person name="Mathew T."/>
            <person name="Mercado I.C."/>
            <person name="Mercado C."/>
            <person name="Meyer B."/>
            <person name="Montgomery K."/>
            <person name="Morgan M.B."/>
            <person name="Munidasa M."/>
            <person name="Nazareth L.V."/>
            <person name="Nelson J."/>
            <person name="Ng B.M."/>
            <person name="Nguyen N.B."/>
            <person name="Nguyen P.Q."/>
            <person name="Nguyen T."/>
            <person name="Obregon M."/>
            <person name="Okwuonu G.O."/>
            <person name="Onwere C.G."/>
            <person name="Orozco G."/>
            <person name="Parra A."/>
            <person name="Patel S."/>
            <person name="Patil S."/>
            <person name="Perez A."/>
            <person name="Perez Y."/>
            <person name="Pham C."/>
            <person name="Primus E.L."/>
            <person name="Pu L.-L."/>
            <person name="Puazo M."/>
            <person name="Qin X."/>
            <person name="Quiroz J.B."/>
            <person name="Reese J."/>
            <person name="Richards S."/>
            <person name="Rives C.M."/>
            <person name="Robberts R."/>
            <person name="Ruiz S.J."/>
            <person name="Ruiz M.J."/>
            <person name="Santibanez J."/>
            <person name="Schneider B.W."/>
            <person name="Sisson I."/>
            <person name="Smith M."/>
            <person name="Sodergren E."/>
            <person name="Song X.-Z."/>
            <person name="Song B.B."/>
            <person name="Summersgill H."/>
            <person name="Thelus R."/>
            <person name="Thornton R.D."/>
            <person name="Trejos Z.Y."/>
            <person name="Usmani K."/>
            <person name="Vattathil S."/>
            <person name="Villasana D."/>
            <person name="Walker D.L."/>
            <person name="Wang S."/>
            <person name="Wang K."/>
            <person name="White C.S."/>
            <person name="Williams A.C."/>
            <person name="Williamson J."/>
            <person name="Wilson K."/>
            <person name="Woghiren I.O."/>
            <person name="Woodworth J.R."/>
            <person name="Worley K.C."/>
            <person name="Wright R.A."/>
            <person name="Wu W."/>
            <person name="Young L."/>
            <person name="Zhang L."/>
            <person name="Zhang J."/>
            <person name="Zhu Y."/>
            <person name="Muzny D.M."/>
            <person name="Weinstock G."/>
            <person name="Gibbs R.A."/>
        </authorList>
    </citation>
    <scope>NUCLEOTIDE SEQUENCE [LARGE SCALE GENOMIC DNA]</scope>
    <source>
        <strain evidence="2">LSR1</strain>
    </source>
</reference>
<dbReference type="AlphaFoldDB" id="A0A8R2JQM7"/>
<evidence type="ECO:0000313" key="1">
    <source>
        <dbReference type="EnsemblMetazoa" id="XP_029344708.1"/>
    </source>
</evidence>
<sequence>IEGARANCKGILTCAGFGNTRQDNIEKVDCEVNLKTNYETLKPHVDDFKKNSGSSLIAHIVSCIPVCSGSGVDEDEKYMKIGLYFGNKYKDYYGSRSASAPLDHFCQTFIGDSTEDAKQFLKNLLIATRHN</sequence>
<protein>
    <submittedName>
        <fullName evidence="1">Uncharacterized protein</fullName>
    </submittedName>
</protein>
<organism evidence="1 2">
    <name type="scientific">Acyrthosiphon pisum</name>
    <name type="common">Pea aphid</name>
    <dbReference type="NCBI Taxonomy" id="7029"/>
    <lineage>
        <taxon>Eukaryota</taxon>
        <taxon>Metazoa</taxon>
        <taxon>Ecdysozoa</taxon>
        <taxon>Arthropoda</taxon>
        <taxon>Hexapoda</taxon>
        <taxon>Insecta</taxon>
        <taxon>Pterygota</taxon>
        <taxon>Neoptera</taxon>
        <taxon>Paraneoptera</taxon>
        <taxon>Hemiptera</taxon>
        <taxon>Sternorrhyncha</taxon>
        <taxon>Aphidomorpha</taxon>
        <taxon>Aphidoidea</taxon>
        <taxon>Aphididae</taxon>
        <taxon>Macrosiphini</taxon>
        <taxon>Acyrthosiphon</taxon>
    </lineage>
</organism>
<dbReference type="GeneID" id="107882806"/>
<keyword evidence="2" id="KW-1185">Reference proteome</keyword>
<accession>A0A8R2JQM7</accession>
<reference evidence="1" key="2">
    <citation type="submission" date="2022-06" db="UniProtKB">
        <authorList>
            <consortium name="EnsemblMetazoa"/>
        </authorList>
    </citation>
    <scope>IDENTIFICATION</scope>
</reference>